<keyword evidence="3" id="KW-1185">Reference proteome</keyword>
<dbReference type="KEGG" id="mrob:HH214_05460"/>
<organism evidence="2 3">
    <name type="scientific">Mucilaginibacter robiniae</name>
    <dbReference type="NCBI Taxonomy" id="2728022"/>
    <lineage>
        <taxon>Bacteria</taxon>
        <taxon>Pseudomonadati</taxon>
        <taxon>Bacteroidota</taxon>
        <taxon>Sphingobacteriia</taxon>
        <taxon>Sphingobacteriales</taxon>
        <taxon>Sphingobacteriaceae</taxon>
        <taxon>Mucilaginibacter</taxon>
    </lineage>
</organism>
<sequence>MKKILQFALLCLGIAITLASCSGSKNLSSANSSVNVSRGKFTGTWVLNQVSYEGIVQSAVTTVFDQAPPAAFTGSTWRLTNSGNGIYTLNNGTSQTIYWSIYNGDAAGQMFQFKKIYQGDKAKNVDTGYRLLVSNNDGRNMTLKSPVNLGNGTGYVVYTFTKQ</sequence>
<keyword evidence="1" id="KW-0732">Signal</keyword>
<dbReference type="AlphaFoldDB" id="A0A7L5DW85"/>
<dbReference type="EMBL" id="CP051682">
    <property type="protein sequence ID" value="QJD95355.1"/>
    <property type="molecule type" value="Genomic_DNA"/>
</dbReference>
<reference evidence="2 3" key="1">
    <citation type="submission" date="2020-04" db="EMBL/GenBank/DDBJ databases">
        <title>Genome sequencing of novel species.</title>
        <authorList>
            <person name="Heo J."/>
            <person name="Kim S.-J."/>
            <person name="Kim J.-S."/>
            <person name="Hong S.-B."/>
            <person name="Kwon S.-W."/>
        </authorList>
    </citation>
    <scope>NUCLEOTIDE SEQUENCE [LARGE SCALE GENOMIC DNA]</scope>
    <source>
        <strain evidence="2 3">F39-2</strain>
    </source>
</reference>
<dbReference type="RefSeq" id="WP_169606371.1">
    <property type="nucleotide sequence ID" value="NZ_CP051682.1"/>
</dbReference>
<evidence type="ECO:0008006" key="4">
    <source>
        <dbReference type="Google" id="ProtNLM"/>
    </source>
</evidence>
<evidence type="ECO:0000256" key="1">
    <source>
        <dbReference type="SAM" id="SignalP"/>
    </source>
</evidence>
<name>A0A7L5DW85_9SPHI</name>
<feature type="signal peptide" evidence="1">
    <location>
        <begin position="1"/>
        <end position="19"/>
    </location>
</feature>
<dbReference type="Proteomes" id="UP000503278">
    <property type="component" value="Chromosome"/>
</dbReference>
<evidence type="ECO:0000313" key="2">
    <source>
        <dbReference type="EMBL" id="QJD95355.1"/>
    </source>
</evidence>
<accession>A0A7L5DW85</accession>
<proteinExistence type="predicted"/>
<feature type="chain" id="PRO_5029512439" description="Lipocalin-like domain-containing protein" evidence="1">
    <location>
        <begin position="20"/>
        <end position="163"/>
    </location>
</feature>
<gene>
    <name evidence="2" type="ORF">HH214_05460</name>
</gene>
<protein>
    <recommendedName>
        <fullName evidence="4">Lipocalin-like domain-containing protein</fullName>
    </recommendedName>
</protein>
<dbReference type="PROSITE" id="PS51257">
    <property type="entry name" value="PROKAR_LIPOPROTEIN"/>
    <property type="match status" value="1"/>
</dbReference>
<evidence type="ECO:0000313" key="3">
    <source>
        <dbReference type="Proteomes" id="UP000503278"/>
    </source>
</evidence>